<dbReference type="GO" id="GO:0098542">
    <property type="term" value="P:defense response to other organism"/>
    <property type="evidence" value="ECO:0007669"/>
    <property type="project" value="UniProtKB-ARBA"/>
</dbReference>
<name>A0A6A4P708_LUPAL</name>
<dbReference type="InterPro" id="IPR001283">
    <property type="entry name" value="CRISP-related"/>
</dbReference>
<dbReference type="PRINTS" id="PR00837">
    <property type="entry name" value="V5TPXLIKE"/>
</dbReference>
<gene>
    <name evidence="7" type="ORF">Lalb_Chr18g0060161</name>
</gene>
<evidence type="ECO:0000256" key="4">
    <source>
        <dbReference type="ARBA" id="ARBA00022821"/>
    </source>
</evidence>
<accession>A0A6A4P708</accession>
<dbReference type="SMART" id="SM00198">
    <property type="entry name" value="SCP"/>
    <property type="match status" value="1"/>
</dbReference>
<sequence length="166" mass="18157">MGLSNYLSFSLFFYVLVLVNIVGHVVYAQDSQADYLNAHNAARSEVNVANLVWDDTVAAFAQSYADQRKGDCNLVHSGGGGIYGENIAMSTGDLTGNDAVKLWVDEKPNYDYNSNSCVGGECLHYTQVVWRNTQSIGCAKVRCDNGGTFITCNYNPPGNYVGERPY</sequence>
<dbReference type="EMBL" id="WOCE01000018">
    <property type="protein sequence ID" value="KAE9595038.1"/>
    <property type="molecule type" value="Genomic_DNA"/>
</dbReference>
<keyword evidence="3" id="KW-0732">Signal</keyword>
<protein>
    <submittedName>
        <fullName evidence="7">Uncharacterized protein</fullName>
    </submittedName>
</protein>
<keyword evidence="5" id="KW-1015">Disulfide bond</keyword>
<dbReference type="InterPro" id="IPR014044">
    <property type="entry name" value="CAP_dom"/>
</dbReference>
<dbReference type="Gene3D" id="3.40.33.10">
    <property type="entry name" value="CAP"/>
    <property type="match status" value="1"/>
</dbReference>
<dbReference type="InterPro" id="IPR002413">
    <property type="entry name" value="V5_allergen-like"/>
</dbReference>
<dbReference type="Proteomes" id="UP000447434">
    <property type="component" value="Chromosome 18"/>
</dbReference>
<dbReference type="InterPro" id="IPR035940">
    <property type="entry name" value="CAP_sf"/>
</dbReference>
<comment type="similarity">
    <text evidence="2">Belongs to the CRISP family.</text>
</comment>
<organism evidence="7 8">
    <name type="scientific">Lupinus albus</name>
    <name type="common">White lupine</name>
    <name type="synonym">Lupinus termis</name>
    <dbReference type="NCBI Taxonomy" id="3870"/>
    <lineage>
        <taxon>Eukaryota</taxon>
        <taxon>Viridiplantae</taxon>
        <taxon>Streptophyta</taxon>
        <taxon>Embryophyta</taxon>
        <taxon>Tracheophyta</taxon>
        <taxon>Spermatophyta</taxon>
        <taxon>Magnoliopsida</taxon>
        <taxon>eudicotyledons</taxon>
        <taxon>Gunneridae</taxon>
        <taxon>Pentapetalae</taxon>
        <taxon>rosids</taxon>
        <taxon>fabids</taxon>
        <taxon>Fabales</taxon>
        <taxon>Fabaceae</taxon>
        <taxon>Papilionoideae</taxon>
        <taxon>50 kb inversion clade</taxon>
        <taxon>genistoids sensu lato</taxon>
        <taxon>core genistoids</taxon>
        <taxon>Genisteae</taxon>
        <taxon>Lupinus</taxon>
    </lineage>
</organism>
<evidence type="ECO:0000256" key="3">
    <source>
        <dbReference type="ARBA" id="ARBA00022729"/>
    </source>
</evidence>
<evidence type="ECO:0000256" key="5">
    <source>
        <dbReference type="ARBA" id="ARBA00023157"/>
    </source>
</evidence>
<evidence type="ECO:0000256" key="1">
    <source>
        <dbReference type="ARBA" id="ARBA00003143"/>
    </source>
</evidence>
<evidence type="ECO:0000256" key="2">
    <source>
        <dbReference type="ARBA" id="ARBA00009923"/>
    </source>
</evidence>
<dbReference type="PRINTS" id="PR00838">
    <property type="entry name" value="V5ALLERGEN"/>
</dbReference>
<dbReference type="GO" id="GO:0005576">
    <property type="term" value="C:extracellular region"/>
    <property type="evidence" value="ECO:0007669"/>
    <property type="project" value="InterPro"/>
</dbReference>
<comment type="function">
    <text evidence="1">Probably involved in the defense reaction of plants against pathogens.</text>
</comment>
<dbReference type="OrthoDB" id="337038at2759"/>
<keyword evidence="4" id="KW-0611">Plant defense</keyword>
<keyword evidence="6" id="KW-0568">Pathogenesis-related protein</keyword>
<dbReference type="PANTHER" id="PTHR10334">
    <property type="entry name" value="CYSTEINE-RICH SECRETORY PROTEIN-RELATED"/>
    <property type="match status" value="1"/>
</dbReference>
<proteinExistence type="inferred from homology"/>
<dbReference type="CDD" id="cd05381">
    <property type="entry name" value="CAP_PR-1"/>
    <property type="match status" value="1"/>
</dbReference>
<evidence type="ECO:0000256" key="6">
    <source>
        <dbReference type="ARBA" id="ARBA00023265"/>
    </source>
</evidence>
<comment type="caution">
    <text evidence="7">The sequence shown here is derived from an EMBL/GenBank/DDBJ whole genome shotgun (WGS) entry which is preliminary data.</text>
</comment>
<dbReference type="Pfam" id="PF00188">
    <property type="entry name" value="CAP"/>
    <property type="match status" value="1"/>
</dbReference>
<evidence type="ECO:0000313" key="8">
    <source>
        <dbReference type="Proteomes" id="UP000447434"/>
    </source>
</evidence>
<dbReference type="InterPro" id="IPR018244">
    <property type="entry name" value="Allrgn_V5/Tpx1_CS"/>
</dbReference>
<dbReference type="FunFam" id="3.40.33.10:FF:000006">
    <property type="entry name" value="Putative pathogenesis-related protein 1"/>
    <property type="match status" value="1"/>
</dbReference>
<dbReference type="PROSITE" id="PS01010">
    <property type="entry name" value="CRISP_2"/>
    <property type="match status" value="1"/>
</dbReference>
<dbReference type="AlphaFoldDB" id="A0A6A4P708"/>
<dbReference type="SUPFAM" id="SSF55797">
    <property type="entry name" value="PR-1-like"/>
    <property type="match status" value="1"/>
</dbReference>
<keyword evidence="8" id="KW-1185">Reference proteome</keyword>
<evidence type="ECO:0000313" key="7">
    <source>
        <dbReference type="EMBL" id="KAE9595038.1"/>
    </source>
</evidence>
<reference evidence="8" key="1">
    <citation type="journal article" date="2020" name="Nat. Commun.">
        <title>Genome sequence of the cluster root forming white lupin.</title>
        <authorList>
            <person name="Hufnagel B."/>
            <person name="Marques A."/>
            <person name="Soriano A."/>
            <person name="Marques L."/>
            <person name="Divol F."/>
            <person name="Doumas P."/>
            <person name="Sallet E."/>
            <person name="Mancinotti D."/>
            <person name="Carrere S."/>
            <person name="Marande W."/>
            <person name="Arribat S."/>
            <person name="Keller J."/>
            <person name="Huneau C."/>
            <person name="Blein T."/>
            <person name="Aime D."/>
            <person name="Laguerre M."/>
            <person name="Taylor J."/>
            <person name="Schubert V."/>
            <person name="Nelson M."/>
            <person name="Geu-Flores F."/>
            <person name="Crespi M."/>
            <person name="Gallardo-Guerrero K."/>
            <person name="Delaux P.-M."/>
            <person name="Salse J."/>
            <person name="Berges H."/>
            <person name="Guyot R."/>
            <person name="Gouzy J."/>
            <person name="Peret B."/>
        </authorList>
    </citation>
    <scope>NUCLEOTIDE SEQUENCE [LARGE SCALE GENOMIC DNA]</scope>
    <source>
        <strain evidence="8">cv. Amiga</strain>
    </source>
</reference>